<reference evidence="2" key="1">
    <citation type="journal article" date="2021" name="PeerJ">
        <title>Extensive microbial diversity within the chicken gut microbiome revealed by metagenomics and culture.</title>
        <authorList>
            <person name="Gilroy R."/>
            <person name="Ravi A."/>
            <person name="Getino M."/>
            <person name="Pursley I."/>
            <person name="Horton D.L."/>
            <person name="Alikhan N.F."/>
            <person name="Baker D."/>
            <person name="Gharbi K."/>
            <person name="Hall N."/>
            <person name="Watson M."/>
            <person name="Adriaenssens E.M."/>
            <person name="Foster-Nyarko E."/>
            <person name="Jarju S."/>
            <person name="Secka A."/>
            <person name="Antonio M."/>
            <person name="Oren A."/>
            <person name="Chaudhuri R.R."/>
            <person name="La Ragione R."/>
            <person name="Hildebrand F."/>
            <person name="Pallen M.J."/>
        </authorList>
    </citation>
    <scope>NUCLEOTIDE SEQUENCE</scope>
    <source>
        <strain evidence="2">CHK192-19661</strain>
    </source>
</reference>
<dbReference type="Gene3D" id="1.25.40.10">
    <property type="entry name" value="Tetratricopeptide repeat domain"/>
    <property type="match status" value="3"/>
</dbReference>
<dbReference type="SMART" id="SM00028">
    <property type="entry name" value="TPR"/>
    <property type="match status" value="5"/>
</dbReference>
<dbReference type="EMBL" id="DXCF01000027">
    <property type="protein sequence ID" value="HIZ09833.1"/>
    <property type="molecule type" value="Genomic_DNA"/>
</dbReference>
<dbReference type="InterPro" id="IPR019734">
    <property type="entry name" value="TPR_rpt"/>
</dbReference>
<protein>
    <recommendedName>
        <fullName evidence="4">Tetratricopeptide repeat protein</fullName>
    </recommendedName>
</protein>
<dbReference type="InterPro" id="IPR011990">
    <property type="entry name" value="TPR-like_helical_dom_sf"/>
</dbReference>
<evidence type="ECO:0000313" key="3">
    <source>
        <dbReference type="Proteomes" id="UP000824025"/>
    </source>
</evidence>
<evidence type="ECO:0000313" key="2">
    <source>
        <dbReference type="EMBL" id="HIZ09833.1"/>
    </source>
</evidence>
<sequence>MEEKTIKFDLSADTLLDMADARIDDGNYLSALRLLHKSLDLYGPAADEYASLADAYDEMELYEESADCWFRFLDICEEDELVDAYEGLAACFYNLGNEPAANYYYKKMLSDKYLSPSNNIEMGELFEKHPRTALRVAWPPESADYSEEIDAGLKALRRGDFEEAENRFASVHPQSEYGAAAMNYLTVTYLLAGEPEKAEKVCLKLLEKEPENVQALSTYAAVLTELDRPQDARAVAEKLAKLPAESADELYKIATVCCENKLYDEAYEKFCRLETMVGYDKTLLFFKAVAALRSGRVQECLASYGKILDIYPAAAVTRYYYRAVRTYAEEGGAVPETSFFYRIPREEKEARVNFLAALAKMKTSDLRAYCRESDLSELFEWCFDEGDGQDGDLQILGATVAARCGYNNFVCGLLLGGRVADGVKLETLRAVCMQNREFSCGIVLGNVYRSVDFARLNVGRKKHRLFLEAYASCFARFAVTGGQDGEAYRRAAEGLYTTLEARGLLSEVSDAGSVACAICMAVLGTDAKGTKRLLKALGADARLVARILSALRDAAAEAEAAAADGTEDKGEAEKEDAKPETEDKDDETH</sequence>
<reference evidence="2" key="2">
    <citation type="submission" date="2021-04" db="EMBL/GenBank/DDBJ databases">
        <authorList>
            <person name="Gilroy R."/>
        </authorList>
    </citation>
    <scope>NUCLEOTIDE SEQUENCE</scope>
    <source>
        <strain evidence="2">CHK192-19661</strain>
    </source>
</reference>
<proteinExistence type="predicted"/>
<dbReference type="AlphaFoldDB" id="A0A9D2D766"/>
<evidence type="ECO:0000256" key="1">
    <source>
        <dbReference type="SAM" id="MobiDB-lite"/>
    </source>
</evidence>
<evidence type="ECO:0008006" key="4">
    <source>
        <dbReference type="Google" id="ProtNLM"/>
    </source>
</evidence>
<dbReference type="Proteomes" id="UP000824025">
    <property type="component" value="Unassembled WGS sequence"/>
</dbReference>
<organism evidence="2 3">
    <name type="scientific">Candidatus Borkfalkia avicola</name>
    <dbReference type="NCBI Taxonomy" id="2838503"/>
    <lineage>
        <taxon>Bacteria</taxon>
        <taxon>Bacillati</taxon>
        <taxon>Bacillota</taxon>
        <taxon>Clostridia</taxon>
        <taxon>Christensenellales</taxon>
        <taxon>Christensenellaceae</taxon>
        <taxon>Candidatus Borkfalkia</taxon>
    </lineage>
</organism>
<comment type="caution">
    <text evidence="2">The sequence shown here is derived from an EMBL/GenBank/DDBJ whole genome shotgun (WGS) entry which is preliminary data.</text>
</comment>
<feature type="compositionally biased region" description="Basic and acidic residues" evidence="1">
    <location>
        <begin position="566"/>
        <end position="589"/>
    </location>
</feature>
<dbReference type="SUPFAM" id="SSF48452">
    <property type="entry name" value="TPR-like"/>
    <property type="match status" value="2"/>
</dbReference>
<accession>A0A9D2D766</accession>
<feature type="region of interest" description="Disordered" evidence="1">
    <location>
        <begin position="559"/>
        <end position="589"/>
    </location>
</feature>
<gene>
    <name evidence="2" type="ORF">H9726_05010</name>
</gene>
<name>A0A9D2D766_9FIRM</name>